<accession>A0A8S9QV59</accession>
<dbReference type="AlphaFoldDB" id="A0A8S9QV59"/>
<gene>
    <name evidence="1" type="ORF">F2Q69_00011164</name>
</gene>
<reference evidence="1" key="1">
    <citation type="submission" date="2019-12" db="EMBL/GenBank/DDBJ databases">
        <title>Genome sequencing and annotation of Brassica cretica.</title>
        <authorList>
            <person name="Studholme D.J."/>
            <person name="Sarris P."/>
        </authorList>
    </citation>
    <scope>NUCLEOTIDE SEQUENCE</scope>
    <source>
        <strain evidence="1">PFS-109/04</strain>
        <tissue evidence="1">Leaf</tissue>
    </source>
</reference>
<dbReference type="EMBL" id="QGKX02000996">
    <property type="protein sequence ID" value="KAF3554279.1"/>
    <property type="molecule type" value="Genomic_DNA"/>
</dbReference>
<evidence type="ECO:0000313" key="1">
    <source>
        <dbReference type="EMBL" id="KAF3554279.1"/>
    </source>
</evidence>
<comment type="caution">
    <text evidence="1">The sequence shown here is derived from an EMBL/GenBank/DDBJ whole genome shotgun (WGS) entry which is preliminary data.</text>
</comment>
<proteinExistence type="predicted"/>
<organism evidence="1 2">
    <name type="scientific">Brassica cretica</name>
    <name type="common">Mustard</name>
    <dbReference type="NCBI Taxonomy" id="69181"/>
    <lineage>
        <taxon>Eukaryota</taxon>
        <taxon>Viridiplantae</taxon>
        <taxon>Streptophyta</taxon>
        <taxon>Embryophyta</taxon>
        <taxon>Tracheophyta</taxon>
        <taxon>Spermatophyta</taxon>
        <taxon>Magnoliopsida</taxon>
        <taxon>eudicotyledons</taxon>
        <taxon>Gunneridae</taxon>
        <taxon>Pentapetalae</taxon>
        <taxon>rosids</taxon>
        <taxon>malvids</taxon>
        <taxon>Brassicales</taxon>
        <taxon>Brassicaceae</taxon>
        <taxon>Brassiceae</taxon>
        <taxon>Brassica</taxon>
    </lineage>
</organism>
<sequence>MDRLVSRRLTVVAERGLDREIYCWMHMICTCDGMMEDGCGAEYVLIDLDAIRDWFCNAKHGWRTVCSGWLVGDQAVSLCLLGSCGDGWLSD</sequence>
<evidence type="ECO:0000313" key="2">
    <source>
        <dbReference type="Proteomes" id="UP000712600"/>
    </source>
</evidence>
<name>A0A8S9QV59_BRACR</name>
<dbReference type="Proteomes" id="UP000712600">
    <property type="component" value="Unassembled WGS sequence"/>
</dbReference>
<protein>
    <submittedName>
        <fullName evidence="1">Uncharacterized protein</fullName>
    </submittedName>
</protein>